<gene>
    <name evidence="1" type="ORF">GCM10011374_39840</name>
</gene>
<comment type="caution">
    <text evidence="1">The sequence shown here is derived from an EMBL/GenBank/DDBJ whole genome shotgun (WGS) entry which is preliminary data.</text>
</comment>
<protein>
    <submittedName>
        <fullName evidence="1">Uncharacterized protein</fullName>
    </submittedName>
</protein>
<sequence>MLLETAEPQGPTVHSHLHEVWPDILAFTALSKVGRAALTAQHDGWAEDRRYTGLEALNRSRPRLADIADIG</sequence>
<evidence type="ECO:0000313" key="1">
    <source>
        <dbReference type="EMBL" id="GGG71202.1"/>
    </source>
</evidence>
<name>A0A917H8P6_9MICC</name>
<accession>A0A917H8P6</accession>
<reference evidence="1" key="2">
    <citation type="submission" date="2020-09" db="EMBL/GenBank/DDBJ databases">
        <authorList>
            <person name="Sun Q."/>
            <person name="Zhou Y."/>
        </authorList>
    </citation>
    <scope>NUCLEOTIDE SEQUENCE</scope>
    <source>
        <strain evidence="1">CGMCC 1.12187</strain>
    </source>
</reference>
<dbReference type="Proteomes" id="UP000638848">
    <property type="component" value="Unassembled WGS sequence"/>
</dbReference>
<reference evidence="1" key="1">
    <citation type="journal article" date="2014" name="Int. J. Syst. Evol. Microbiol.">
        <title>Complete genome sequence of Corynebacterium casei LMG S-19264T (=DSM 44701T), isolated from a smear-ripened cheese.</title>
        <authorList>
            <consortium name="US DOE Joint Genome Institute (JGI-PGF)"/>
            <person name="Walter F."/>
            <person name="Albersmeier A."/>
            <person name="Kalinowski J."/>
            <person name="Ruckert C."/>
        </authorList>
    </citation>
    <scope>NUCLEOTIDE SEQUENCE</scope>
    <source>
        <strain evidence="1">CGMCC 1.12187</strain>
    </source>
</reference>
<evidence type="ECO:0000313" key="2">
    <source>
        <dbReference type="Proteomes" id="UP000638848"/>
    </source>
</evidence>
<dbReference type="EMBL" id="BMEQ01000044">
    <property type="protein sequence ID" value="GGG71202.1"/>
    <property type="molecule type" value="Genomic_DNA"/>
</dbReference>
<dbReference type="AlphaFoldDB" id="A0A917H8P6"/>
<proteinExistence type="predicted"/>
<keyword evidence="2" id="KW-1185">Reference proteome</keyword>
<organism evidence="1 2">
    <name type="scientific">Kocuria dechangensis</name>
    <dbReference type="NCBI Taxonomy" id="1176249"/>
    <lineage>
        <taxon>Bacteria</taxon>
        <taxon>Bacillati</taxon>
        <taxon>Actinomycetota</taxon>
        <taxon>Actinomycetes</taxon>
        <taxon>Micrococcales</taxon>
        <taxon>Micrococcaceae</taxon>
        <taxon>Kocuria</taxon>
    </lineage>
</organism>